<evidence type="ECO:0000259" key="8">
    <source>
        <dbReference type="PROSITE" id="PS50157"/>
    </source>
</evidence>
<dbReference type="Pfam" id="PF00096">
    <property type="entry name" value="zf-C2H2"/>
    <property type="match status" value="5"/>
</dbReference>
<sequence length="317" mass="36641">MCLCMYCNKFLTRKSDLQRHLCTHTGIKAFNCDVCRKKFSQKSALVRHSFLHTEKFKCDDCGKPFTRDSQLQNHIKKQHDIKNKSGMNSTCLYKFKSKSCIEDHLKLMNKSDFKCVICNKVFASKGSLYCHYLSPTQIKEVKCDKCEGEFSLNSLLIQHKLSKEGNLVEKFEPTCPECGNDFLISSLIQHNPNKIKIHKPKLKSASAAQGFNCSYCGKIFSYKCNLKVHLSTHTGARFSCELCKNSYSTKESLKHHILAHKGETPCTCPYCGKQFRKPSYYKHLLIHKGERRYECNICKKGFIRKDQLNQHLRVHKT</sequence>
<dbReference type="EMBL" id="JANEYF010004235">
    <property type="protein sequence ID" value="KAJ8931780.1"/>
    <property type="molecule type" value="Genomic_DNA"/>
</dbReference>
<evidence type="ECO:0000256" key="2">
    <source>
        <dbReference type="ARBA" id="ARBA00022723"/>
    </source>
</evidence>
<proteinExistence type="predicted"/>
<evidence type="ECO:0000256" key="3">
    <source>
        <dbReference type="ARBA" id="ARBA00022737"/>
    </source>
</evidence>
<evidence type="ECO:0000256" key="6">
    <source>
        <dbReference type="ARBA" id="ARBA00023242"/>
    </source>
</evidence>
<feature type="domain" description="C2H2-type" evidence="8">
    <location>
        <begin position="211"/>
        <end position="238"/>
    </location>
</feature>
<name>A0AAV8WYS8_9CUCU</name>
<keyword evidence="6" id="KW-0539">Nucleus</keyword>
<dbReference type="Proteomes" id="UP001162156">
    <property type="component" value="Unassembled WGS sequence"/>
</dbReference>
<feature type="domain" description="C2H2-type" evidence="8">
    <location>
        <begin position="238"/>
        <end position="265"/>
    </location>
</feature>
<dbReference type="PROSITE" id="PS50157">
    <property type="entry name" value="ZINC_FINGER_C2H2_2"/>
    <property type="match status" value="7"/>
</dbReference>
<feature type="domain" description="C2H2-type" evidence="8">
    <location>
        <begin position="56"/>
        <end position="84"/>
    </location>
</feature>
<dbReference type="Pfam" id="PF12874">
    <property type="entry name" value="zf-met"/>
    <property type="match status" value="1"/>
</dbReference>
<dbReference type="PANTHER" id="PTHR24409:SF295">
    <property type="entry name" value="AZ2-RELATED"/>
    <property type="match status" value="1"/>
</dbReference>
<protein>
    <recommendedName>
        <fullName evidence="8">C2H2-type domain-containing protein</fullName>
    </recommendedName>
</protein>
<dbReference type="GO" id="GO:0005634">
    <property type="term" value="C:nucleus"/>
    <property type="evidence" value="ECO:0007669"/>
    <property type="project" value="UniProtKB-SubCell"/>
</dbReference>
<accession>A0AAV8WYS8</accession>
<organism evidence="9 10">
    <name type="scientific">Rhamnusium bicolor</name>
    <dbReference type="NCBI Taxonomy" id="1586634"/>
    <lineage>
        <taxon>Eukaryota</taxon>
        <taxon>Metazoa</taxon>
        <taxon>Ecdysozoa</taxon>
        <taxon>Arthropoda</taxon>
        <taxon>Hexapoda</taxon>
        <taxon>Insecta</taxon>
        <taxon>Pterygota</taxon>
        <taxon>Neoptera</taxon>
        <taxon>Endopterygota</taxon>
        <taxon>Coleoptera</taxon>
        <taxon>Polyphaga</taxon>
        <taxon>Cucujiformia</taxon>
        <taxon>Chrysomeloidea</taxon>
        <taxon>Cerambycidae</taxon>
        <taxon>Lepturinae</taxon>
        <taxon>Rhagiini</taxon>
        <taxon>Rhamnusium</taxon>
    </lineage>
</organism>
<dbReference type="SUPFAM" id="SSF57667">
    <property type="entry name" value="beta-beta-alpha zinc fingers"/>
    <property type="match status" value="4"/>
</dbReference>
<evidence type="ECO:0000256" key="4">
    <source>
        <dbReference type="ARBA" id="ARBA00022771"/>
    </source>
</evidence>
<evidence type="ECO:0000313" key="10">
    <source>
        <dbReference type="Proteomes" id="UP001162156"/>
    </source>
</evidence>
<feature type="domain" description="C2H2-type" evidence="8">
    <location>
        <begin position="293"/>
        <end position="317"/>
    </location>
</feature>
<dbReference type="AlphaFoldDB" id="A0AAV8WYS8"/>
<comment type="subcellular location">
    <subcellularLocation>
        <location evidence="1">Nucleus</location>
    </subcellularLocation>
</comment>
<keyword evidence="5" id="KW-0862">Zinc</keyword>
<reference evidence="9" key="1">
    <citation type="journal article" date="2023" name="Insect Mol. Biol.">
        <title>Genome sequencing provides insights into the evolution of gene families encoding plant cell wall-degrading enzymes in longhorned beetles.</title>
        <authorList>
            <person name="Shin N.R."/>
            <person name="Okamura Y."/>
            <person name="Kirsch R."/>
            <person name="Pauchet Y."/>
        </authorList>
    </citation>
    <scope>NUCLEOTIDE SEQUENCE</scope>
    <source>
        <strain evidence="9">RBIC_L_NR</strain>
    </source>
</reference>
<dbReference type="PROSITE" id="PS00028">
    <property type="entry name" value="ZINC_FINGER_C2H2_1"/>
    <property type="match status" value="6"/>
</dbReference>
<keyword evidence="2" id="KW-0479">Metal-binding</keyword>
<dbReference type="FunFam" id="3.30.160.60:FF:000145">
    <property type="entry name" value="Zinc finger protein 574"/>
    <property type="match status" value="1"/>
</dbReference>
<keyword evidence="10" id="KW-1185">Reference proteome</keyword>
<dbReference type="Gene3D" id="3.30.160.60">
    <property type="entry name" value="Classic Zinc Finger"/>
    <property type="match status" value="7"/>
</dbReference>
<dbReference type="InterPro" id="IPR036236">
    <property type="entry name" value="Znf_C2H2_sf"/>
</dbReference>
<feature type="domain" description="C2H2-type" evidence="8">
    <location>
        <begin position="113"/>
        <end position="140"/>
    </location>
</feature>
<keyword evidence="3" id="KW-0677">Repeat</keyword>
<dbReference type="GO" id="GO:0000981">
    <property type="term" value="F:DNA-binding transcription factor activity, RNA polymerase II-specific"/>
    <property type="evidence" value="ECO:0007669"/>
    <property type="project" value="TreeGrafter"/>
</dbReference>
<evidence type="ECO:0000256" key="7">
    <source>
        <dbReference type="PROSITE-ProRule" id="PRU00042"/>
    </source>
</evidence>
<dbReference type="InterPro" id="IPR013087">
    <property type="entry name" value="Znf_C2H2_type"/>
</dbReference>
<dbReference type="FunFam" id="3.30.160.60:FF:000624">
    <property type="entry name" value="zinc finger protein 697"/>
    <property type="match status" value="1"/>
</dbReference>
<comment type="caution">
    <text evidence="9">The sequence shown here is derived from an EMBL/GenBank/DDBJ whole genome shotgun (WGS) entry which is preliminary data.</text>
</comment>
<dbReference type="PANTHER" id="PTHR24409">
    <property type="entry name" value="ZINC FINGER PROTEIN 142"/>
    <property type="match status" value="1"/>
</dbReference>
<dbReference type="FunFam" id="3.30.160.60:FF:000446">
    <property type="entry name" value="Zinc finger protein"/>
    <property type="match status" value="1"/>
</dbReference>
<keyword evidence="4 7" id="KW-0863">Zinc-finger</keyword>
<dbReference type="GO" id="GO:0000977">
    <property type="term" value="F:RNA polymerase II transcription regulatory region sequence-specific DNA binding"/>
    <property type="evidence" value="ECO:0007669"/>
    <property type="project" value="TreeGrafter"/>
</dbReference>
<gene>
    <name evidence="9" type="ORF">NQ314_015312</name>
</gene>
<feature type="domain" description="C2H2-type" evidence="8">
    <location>
        <begin position="1"/>
        <end position="29"/>
    </location>
</feature>
<feature type="domain" description="C2H2-type" evidence="8">
    <location>
        <begin position="30"/>
        <end position="57"/>
    </location>
</feature>
<dbReference type="GO" id="GO:0008270">
    <property type="term" value="F:zinc ion binding"/>
    <property type="evidence" value="ECO:0007669"/>
    <property type="project" value="UniProtKB-KW"/>
</dbReference>
<evidence type="ECO:0000256" key="1">
    <source>
        <dbReference type="ARBA" id="ARBA00004123"/>
    </source>
</evidence>
<evidence type="ECO:0000256" key="5">
    <source>
        <dbReference type="ARBA" id="ARBA00022833"/>
    </source>
</evidence>
<dbReference type="SMART" id="SM00355">
    <property type="entry name" value="ZnF_C2H2"/>
    <property type="match status" value="8"/>
</dbReference>
<evidence type="ECO:0000313" key="9">
    <source>
        <dbReference type="EMBL" id="KAJ8931780.1"/>
    </source>
</evidence>